<dbReference type="RefSeq" id="WP_191871650.1">
    <property type="nucleotide sequence ID" value="NZ_BMTD01000002.1"/>
</dbReference>
<keyword evidence="10" id="KW-1185">Reference proteome</keyword>
<evidence type="ECO:0000313" key="10">
    <source>
        <dbReference type="Proteomes" id="UP000618795"/>
    </source>
</evidence>
<dbReference type="InterPro" id="IPR036396">
    <property type="entry name" value="Cyt_P450_sf"/>
</dbReference>
<organism evidence="9 10">
    <name type="scientific">Streptomyces filipinensis</name>
    <dbReference type="NCBI Taxonomy" id="66887"/>
    <lineage>
        <taxon>Bacteria</taxon>
        <taxon>Bacillati</taxon>
        <taxon>Actinomycetota</taxon>
        <taxon>Actinomycetes</taxon>
        <taxon>Kitasatosporales</taxon>
        <taxon>Streptomycetaceae</taxon>
        <taxon>Streptomyces</taxon>
    </lineage>
</organism>
<gene>
    <name evidence="9" type="ORF">GCM10010260_12860</name>
</gene>
<evidence type="ECO:0000256" key="4">
    <source>
        <dbReference type="ARBA" id="ARBA00022723"/>
    </source>
</evidence>
<dbReference type="AlphaFoldDB" id="A0A918M9M6"/>
<protein>
    <submittedName>
        <fullName evidence="9">Cytochrome P450</fullName>
    </submittedName>
</protein>
<comment type="caution">
    <text evidence="9">The sequence shown here is derived from an EMBL/GenBank/DDBJ whole genome shotgun (WGS) entry which is preliminary data.</text>
</comment>
<evidence type="ECO:0000313" key="9">
    <source>
        <dbReference type="EMBL" id="GGU81794.1"/>
    </source>
</evidence>
<dbReference type="Proteomes" id="UP000618795">
    <property type="component" value="Unassembled WGS sequence"/>
</dbReference>
<keyword evidence="5 8" id="KW-0560">Oxidoreductase</keyword>
<dbReference type="EMBL" id="BMTD01000002">
    <property type="protein sequence ID" value="GGU81794.1"/>
    <property type="molecule type" value="Genomic_DNA"/>
</dbReference>
<evidence type="ECO:0000256" key="1">
    <source>
        <dbReference type="ARBA" id="ARBA00001971"/>
    </source>
</evidence>
<comment type="cofactor">
    <cofactor evidence="1">
        <name>heme</name>
        <dbReference type="ChEBI" id="CHEBI:30413"/>
    </cofactor>
</comment>
<dbReference type="GO" id="GO:0020037">
    <property type="term" value="F:heme binding"/>
    <property type="evidence" value="ECO:0007669"/>
    <property type="project" value="InterPro"/>
</dbReference>
<evidence type="ECO:0000256" key="2">
    <source>
        <dbReference type="ARBA" id="ARBA00010617"/>
    </source>
</evidence>
<dbReference type="InterPro" id="IPR002397">
    <property type="entry name" value="Cyt_P450_B"/>
</dbReference>
<keyword evidence="7 8" id="KW-0503">Monooxygenase</keyword>
<dbReference type="Pfam" id="PF00067">
    <property type="entry name" value="p450"/>
    <property type="match status" value="1"/>
</dbReference>
<dbReference type="PRINTS" id="PR00359">
    <property type="entry name" value="BP450"/>
</dbReference>
<evidence type="ECO:0000256" key="5">
    <source>
        <dbReference type="ARBA" id="ARBA00023002"/>
    </source>
</evidence>
<keyword evidence="6 8" id="KW-0408">Iron</keyword>
<dbReference type="InterPro" id="IPR017972">
    <property type="entry name" value="Cyt_P450_CS"/>
</dbReference>
<reference evidence="9" key="1">
    <citation type="journal article" date="2014" name="Int. J. Syst. Evol. Microbiol.">
        <title>Complete genome sequence of Corynebacterium casei LMG S-19264T (=DSM 44701T), isolated from a smear-ripened cheese.</title>
        <authorList>
            <consortium name="US DOE Joint Genome Institute (JGI-PGF)"/>
            <person name="Walter F."/>
            <person name="Albersmeier A."/>
            <person name="Kalinowski J."/>
            <person name="Ruckert C."/>
        </authorList>
    </citation>
    <scope>NUCLEOTIDE SEQUENCE</scope>
    <source>
        <strain evidence="9">JCM 4369</strain>
    </source>
</reference>
<keyword evidence="3 8" id="KW-0349">Heme</keyword>
<dbReference type="GO" id="GO:0016705">
    <property type="term" value="F:oxidoreductase activity, acting on paired donors, with incorporation or reduction of molecular oxygen"/>
    <property type="evidence" value="ECO:0007669"/>
    <property type="project" value="InterPro"/>
</dbReference>
<accession>A0A918M9M6</accession>
<evidence type="ECO:0000256" key="3">
    <source>
        <dbReference type="ARBA" id="ARBA00022617"/>
    </source>
</evidence>
<dbReference type="Gene3D" id="1.10.630.10">
    <property type="entry name" value="Cytochrome P450"/>
    <property type="match status" value="1"/>
</dbReference>
<evidence type="ECO:0000256" key="7">
    <source>
        <dbReference type="ARBA" id="ARBA00023033"/>
    </source>
</evidence>
<dbReference type="PANTHER" id="PTHR46696">
    <property type="entry name" value="P450, PUTATIVE (EUROFUNG)-RELATED"/>
    <property type="match status" value="1"/>
</dbReference>
<dbReference type="InterPro" id="IPR001128">
    <property type="entry name" value="Cyt_P450"/>
</dbReference>
<dbReference type="SUPFAM" id="SSF48264">
    <property type="entry name" value="Cytochrome P450"/>
    <property type="match status" value="1"/>
</dbReference>
<evidence type="ECO:0000256" key="6">
    <source>
        <dbReference type="ARBA" id="ARBA00023004"/>
    </source>
</evidence>
<proteinExistence type="inferred from homology"/>
<dbReference type="PROSITE" id="PS00086">
    <property type="entry name" value="CYTOCHROME_P450"/>
    <property type="match status" value="1"/>
</dbReference>
<sequence>MTQVQPSRETAPLEWFDELRESRGVVWDASTSTWYVTRYDDVYELLRDPRLGAQVETYCPPGLTEAQRRTYWRVTEFVDLWPVFSDPPRHTGMRRLLLPLFTPAVVQQVVTAMAESIAVTSPGVPAGRLFGAVVRPALAAGLCRLLDEPADALAELADCATRILALGPIETYDPQAGLRAEQALDELTALVARRCEAPRGTLATALSRALSEGTLNLLDATAVYAQLVSGALEPAAAAVARLLEAVTGSEWATADLKAEVDEAADEALRLATPFHLATRRALTDVPLHGHTVGAGSRVVLVLAAANRDPRRFADPLTFRTDRMGARHVAFGRGRHACLGAALTRNVMREMALELAARGVLEDLPPLSAVWNVDFGGRFVHDMVVERSA</sequence>
<keyword evidence="4 8" id="KW-0479">Metal-binding</keyword>
<evidence type="ECO:0000256" key="8">
    <source>
        <dbReference type="RuleBase" id="RU000461"/>
    </source>
</evidence>
<dbReference type="GO" id="GO:0004497">
    <property type="term" value="F:monooxygenase activity"/>
    <property type="evidence" value="ECO:0007669"/>
    <property type="project" value="UniProtKB-KW"/>
</dbReference>
<reference evidence="9" key="2">
    <citation type="submission" date="2020-09" db="EMBL/GenBank/DDBJ databases">
        <authorList>
            <person name="Sun Q."/>
            <person name="Ohkuma M."/>
        </authorList>
    </citation>
    <scope>NUCLEOTIDE SEQUENCE</scope>
    <source>
        <strain evidence="9">JCM 4369</strain>
    </source>
</reference>
<name>A0A918M9M6_9ACTN</name>
<comment type="similarity">
    <text evidence="2 8">Belongs to the cytochrome P450 family.</text>
</comment>
<dbReference type="PANTHER" id="PTHR46696:SF5">
    <property type="entry name" value="CYTOCHROME P450 BJ-1"/>
    <property type="match status" value="1"/>
</dbReference>
<dbReference type="GO" id="GO:0005506">
    <property type="term" value="F:iron ion binding"/>
    <property type="evidence" value="ECO:0007669"/>
    <property type="project" value="InterPro"/>
</dbReference>